<proteinExistence type="inferred from homology"/>
<dbReference type="EC" id="2.1.1.177" evidence="5"/>
<name>A0A9W6JJN1_9HYPH</name>
<dbReference type="CDD" id="cd18081">
    <property type="entry name" value="RlmH-like"/>
    <property type="match status" value="1"/>
</dbReference>
<accession>A0A9W6JJN1</accession>
<dbReference type="InterPro" id="IPR029028">
    <property type="entry name" value="Alpha/beta_knot_MTases"/>
</dbReference>
<keyword evidence="5" id="KW-0698">rRNA processing</keyword>
<comment type="similarity">
    <text evidence="4 5">Belongs to the RNA methyltransferase RlmH family.</text>
</comment>
<comment type="catalytic activity">
    <reaction evidence="5">
        <text>pseudouridine(1915) in 23S rRNA + S-adenosyl-L-methionine = N(3)-methylpseudouridine(1915) in 23S rRNA + S-adenosyl-L-homocysteine + H(+)</text>
        <dbReference type="Rhea" id="RHEA:42752"/>
        <dbReference type="Rhea" id="RHEA-COMP:10221"/>
        <dbReference type="Rhea" id="RHEA-COMP:10222"/>
        <dbReference type="ChEBI" id="CHEBI:15378"/>
        <dbReference type="ChEBI" id="CHEBI:57856"/>
        <dbReference type="ChEBI" id="CHEBI:59789"/>
        <dbReference type="ChEBI" id="CHEBI:65314"/>
        <dbReference type="ChEBI" id="CHEBI:74486"/>
        <dbReference type="EC" id="2.1.1.177"/>
    </reaction>
</comment>
<protein>
    <recommendedName>
        <fullName evidence="5">Ribosomal RNA large subunit methyltransferase H</fullName>
        <ecNumber evidence="5">2.1.1.177</ecNumber>
    </recommendedName>
    <alternativeName>
        <fullName evidence="5">23S rRNA (pseudouridine1915-N3)-methyltransferase</fullName>
    </alternativeName>
    <alternativeName>
        <fullName evidence="5">23S rRNA m3Psi1915 methyltransferase</fullName>
    </alternativeName>
    <alternativeName>
        <fullName evidence="5">rRNA (pseudouridine-N3-)-methyltransferase RlmH</fullName>
    </alternativeName>
</protein>
<gene>
    <name evidence="5 6" type="primary">rlmH</name>
    <name evidence="6" type="ORF">GCM10008174_06110</name>
</gene>
<evidence type="ECO:0000256" key="1">
    <source>
        <dbReference type="ARBA" id="ARBA00022603"/>
    </source>
</evidence>
<comment type="subunit">
    <text evidence="5">Homodimer.</text>
</comment>
<dbReference type="NCBIfam" id="NF000989">
    <property type="entry name" value="PRK00103.2-3"/>
    <property type="match status" value="1"/>
</dbReference>
<feature type="binding site" evidence="5">
    <location>
        <position position="108"/>
    </location>
    <ligand>
        <name>S-adenosyl-L-methionine</name>
        <dbReference type="ChEBI" id="CHEBI:59789"/>
    </ligand>
</feature>
<dbReference type="SUPFAM" id="SSF75217">
    <property type="entry name" value="alpha/beta knot"/>
    <property type="match status" value="1"/>
</dbReference>
<dbReference type="Gene3D" id="3.40.1280.10">
    <property type="match status" value="1"/>
</dbReference>
<comment type="function">
    <text evidence="5">Specifically methylates the pseudouridine at position 1915 (m3Psi1915) in 23S rRNA.</text>
</comment>
<dbReference type="AlphaFoldDB" id="A0A9W6JJN1"/>
<evidence type="ECO:0000256" key="5">
    <source>
        <dbReference type="HAMAP-Rule" id="MF_00658"/>
    </source>
</evidence>
<keyword evidence="2 5" id="KW-0808">Transferase</keyword>
<dbReference type="InterPro" id="IPR003742">
    <property type="entry name" value="RlmH-like"/>
</dbReference>
<sequence length="160" mass="16960">MRVVVAAIGRLKAGPERELVARYLERAGQVGRGVALGPVEVVELDESRARRPEDRKRDEAAALSAALDPKLLIYALDEGGKSPGSEAFAADLGRRRDDGAAGVAFVIGGADGLAADLLARASARVAFGAMTWPHQIVRVLLAEQLYRAATILAGHPYHRA</sequence>
<dbReference type="HAMAP" id="MF_00658">
    <property type="entry name" value="23SrRNA_methyltr_H"/>
    <property type="match status" value="1"/>
</dbReference>
<dbReference type="InterPro" id="IPR029026">
    <property type="entry name" value="tRNA_m1G_MTases_N"/>
</dbReference>
<dbReference type="PANTHER" id="PTHR33603:SF1">
    <property type="entry name" value="RIBOSOMAL RNA LARGE SUBUNIT METHYLTRANSFERASE H"/>
    <property type="match status" value="1"/>
</dbReference>
<evidence type="ECO:0000313" key="6">
    <source>
        <dbReference type="EMBL" id="GLK78870.1"/>
    </source>
</evidence>
<dbReference type="GO" id="GO:0070038">
    <property type="term" value="F:rRNA (pseudouridine-N3-)-methyltransferase activity"/>
    <property type="evidence" value="ECO:0007669"/>
    <property type="project" value="UniProtKB-UniRule"/>
</dbReference>
<dbReference type="GO" id="GO:0005737">
    <property type="term" value="C:cytoplasm"/>
    <property type="evidence" value="ECO:0007669"/>
    <property type="project" value="UniProtKB-SubCell"/>
</dbReference>
<keyword evidence="1 5" id="KW-0489">Methyltransferase</keyword>
<evidence type="ECO:0000256" key="4">
    <source>
        <dbReference type="ARBA" id="ARBA00038303"/>
    </source>
</evidence>
<dbReference type="RefSeq" id="WP_271199370.1">
    <property type="nucleotide sequence ID" value="NZ_BSFL01000001.1"/>
</dbReference>
<reference evidence="6" key="1">
    <citation type="journal article" date="2014" name="Int. J. Syst. Evol. Microbiol.">
        <title>Complete genome sequence of Corynebacterium casei LMG S-19264T (=DSM 44701T), isolated from a smear-ripened cheese.</title>
        <authorList>
            <consortium name="US DOE Joint Genome Institute (JGI-PGF)"/>
            <person name="Walter F."/>
            <person name="Albersmeier A."/>
            <person name="Kalinowski J."/>
            <person name="Ruckert C."/>
        </authorList>
    </citation>
    <scope>NUCLEOTIDE SEQUENCE</scope>
    <source>
        <strain evidence="6">VKM B-2748</strain>
    </source>
</reference>
<comment type="subcellular location">
    <subcellularLocation>
        <location evidence="5">Cytoplasm</location>
    </subcellularLocation>
</comment>
<evidence type="ECO:0000256" key="3">
    <source>
        <dbReference type="ARBA" id="ARBA00022691"/>
    </source>
</evidence>
<feature type="binding site" evidence="5">
    <location>
        <position position="76"/>
    </location>
    <ligand>
        <name>S-adenosyl-L-methionine</name>
        <dbReference type="ChEBI" id="CHEBI:59789"/>
    </ligand>
</feature>
<dbReference type="EMBL" id="BSFL01000001">
    <property type="protein sequence ID" value="GLK78870.1"/>
    <property type="molecule type" value="Genomic_DNA"/>
</dbReference>
<comment type="caution">
    <text evidence="6">The sequence shown here is derived from an EMBL/GenBank/DDBJ whole genome shotgun (WGS) entry which is preliminary data.</text>
</comment>
<dbReference type="Proteomes" id="UP001143309">
    <property type="component" value="Unassembled WGS sequence"/>
</dbReference>
<feature type="binding site" evidence="5">
    <location>
        <begin position="127"/>
        <end position="132"/>
    </location>
    <ligand>
        <name>S-adenosyl-L-methionine</name>
        <dbReference type="ChEBI" id="CHEBI:59789"/>
    </ligand>
</feature>
<keyword evidence="7" id="KW-1185">Reference proteome</keyword>
<keyword evidence="5" id="KW-0963">Cytoplasm</keyword>
<dbReference type="PANTHER" id="PTHR33603">
    <property type="entry name" value="METHYLTRANSFERASE"/>
    <property type="match status" value="1"/>
</dbReference>
<evidence type="ECO:0000313" key="7">
    <source>
        <dbReference type="Proteomes" id="UP001143309"/>
    </source>
</evidence>
<keyword evidence="3 5" id="KW-0949">S-adenosyl-L-methionine</keyword>
<organism evidence="6 7">
    <name type="scientific">Methylopila turkensis</name>
    <dbReference type="NCBI Taxonomy" id="1437816"/>
    <lineage>
        <taxon>Bacteria</taxon>
        <taxon>Pseudomonadati</taxon>
        <taxon>Pseudomonadota</taxon>
        <taxon>Alphaproteobacteria</taxon>
        <taxon>Hyphomicrobiales</taxon>
        <taxon>Methylopilaceae</taxon>
        <taxon>Methylopila</taxon>
    </lineage>
</organism>
<dbReference type="PIRSF" id="PIRSF004505">
    <property type="entry name" value="MT_bac"/>
    <property type="match status" value="1"/>
</dbReference>
<evidence type="ECO:0000256" key="2">
    <source>
        <dbReference type="ARBA" id="ARBA00022679"/>
    </source>
</evidence>
<dbReference type="Pfam" id="PF02590">
    <property type="entry name" value="SPOUT_MTase"/>
    <property type="match status" value="1"/>
</dbReference>
<reference evidence="6" key="2">
    <citation type="submission" date="2023-01" db="EMBL/GenBank/DDBJ databases">
        <authorList>
            <person name="Sun Q."/>
            <person name="Evtushenko L."/>
        </authorList>
    </citation>
    <scope>NUCLEOTIDE SEQUENCE</scope>
    <source>
        <strain evidence="6">VKM B-2748</strain>
    </source>
</reference>